<dbReference type="WBParaSite" id="TCNE_0000506001-mRNA-1">
    <property type="protein sequence ID" value="TCNE_0000506001-mRNA-1"/>
    <property type="gene ID" value="TCNE_0000506001"/>
</dbReference>
<evidence type="ECO:0000313" key="6">
    <source>
        <dbReference type="WBParaSite" id="TCNE_0000518801-mRNA-1"/>
    </source>
</evidence>
<dbReference type="EMBL" id="UYWY01011731">
    <property type="protein sequence ID" value="VDM34447.1"/>
    <property type="molecule type" value="Genomic_DNA"/>
</dbReference>
<evidence type="ECO:0000259" key="1">
    <source>
        <dbReference type="PROSITE" id="PS50853"/>
    </source>
</evidence>
<dbReference type="EMBL" id="UYWY01010710">
    <property type="protein sequence ID" value="VDM33887.1"/>
    <property type="molecule type" value="Genomic_DNA"/>
</dbReference>
<dbReference type="InterPro" id="IPR003961">
    <property type="entry name" value="FN3_dom"/>
</dbReference>
<protein>
    <submittedName>
        <fullName evidence="5 6">Fibronectin type-III domain-containing protein</fullName>
    </submittedName>
</protein>
<evidence type="ECO:0000313" key="4">
    <source>
        <dbReference type="Proteomes" id="UP000050794"/>
    </source>
</evidence>
<evidence type="ECO:0000313" key="5">
    <source>
        <dbReference type="WBParaSite" id="TCNE_0000506001-mRNA-1"/>
    </source>
</evidence>
<organism evidence="4 6">
    <name type="scientific">Toxocara canis</name>
    <name type="common">Canine roundworm</name>
    <dbReference type="NCBI Taxonomy" id="6265"/>
    <lineage>
        <taxon>Eukaryota</taxon>
        <taxon>Metazoa</taxon>
        <taxon>Ecdysozoa</taxon>
        <taxon>Nematoda</taxon>
        <taxon>Chromadorea</taxon>
        <taxon>Rhabditida</taxon>
        <taxon>Spirurina</taxon>
        <taxon>Ascaridomorpha</taxon>
        <taxon>Ascaridoidea</taxon>
        <taxon>Toxocaridae</taxon>
        <taxon>Toxocara</taxon>
    </lineage>
</organism>
<dbReference type="SUPFAM" id="SSF49265">
    <property type="entry name" value="Fibronectin type III"/>
    <property type="match status" value="1"/>
</dbReference>
<dbReference type="Proteomes" id="UP000050794">
    <property type="component" value="Unassembled WGS sequence"/>
</dbReference>
<evidence type="ECO:0000313" key="3">
    <source>
        <dbReference type="EMBL" id="VDM34447.1"/>
    </source>
</evidence>
<proteinExistence type="predicted"/>
<gene>
    <name evidence="2" type="ORF">TCNE_LOCUS5061</name>
    <name evidence="3" type="ORF">TCNE_LOCUS5188</name>
</gene>
<dbReference type="InterPro" id="IPR013783">
    <property type="entry name" value="Ig-like_fold"/>
</dbReference>
<dbReference type="PROSITE" id="PS50853">
    <property type="entry name" value="FN3"/>
    <property type="match status" value="1"/>
</dbReference>
<dbReference type="WBParaSite" id="TCNE_0000518801-mRNA-1">
    <property type="protein sequence ID" value="TCNE_0000518801-mRNA-1"/>
    <property type="gene ID" value="TCNE_0000518801"/>
</dbReference>
<accession>A0A183U9L8</accession>
<reference evidence="5 6" key="1">
    <citation type="submission" date="2016-06" db="UniProtKB">
        <authorList>
            <consortium name="WormBaseParasite"/>
        </authorList>
    </citation>
    <scope>IDENTIFICATION</scope>
</reference>
<evidence type="ECO:0000313" key="2">
    <source>
        <dbReference type="EMBL" id="VDM33887.1"/>
    </source>
</evidence>
<dbReference type="InterPro" id="IPR036116">
    <property type="entry name" value="FN3_sf"/>
</dbReference>
<dbReference type="Gene3D" id="2.60.40.10">
    <property type="entry name" value="Immunoglobulins"/>
    <property type="match status" value="1"/>
</dbReference>
<sequence length="127" mass="14660">MPAHRLECSDASKRERLCYRVVDLDPEQEYEIQVAGHTDGGGWGEWSDPLSARTHEQNIPVLERELQVVDTKPTSITVKWQGLDQNQVFKTAPVFLSVFVSIRFFFDTSIGYEEILFFSHGYRSQIH</sequence>
<name>A0A183U9L8_TOXCA</name>
<feature type="domain" description="Fibronectin type-III" evidence="1">
    <location>
        <begin position="1"/>
        <end position="57"/>
    </location>
</feature>
<keyword evidence="4" id="KW-1185">Reference proteome</keyword>
<dbReference type="CDD" id="cd00063">
    <property type="entry name" value="FN3"/>
    <property type="match status" value="1"/>
</dbReference>
<reference evidence="2 4" key="2">
    <citation type="submission" date="2018-11" db="EMBL/GenBank/DDBJ databases">
        <authorList>
            <consortium name="Pathogen Informatics"/>
        </authorList>
    </citation>
    <scope>NUCLEOTIDE SEQUENCE [LARGE SCALE GENOMIC DNA]</scope>
</reference>
<dbReference type="AlphaFoldDB" id="A0A183U9L8"/>